<keyword evidence="3" id="KW-0963">Cytoplasm</keyword>
<dbReference type="Proteomes" id="UP000694523">
    <property type="component" value="Unplaced"/>
</dbReference>
<dbReference type="Ensembl" id="ENSNMLT00000016603.1">
    <property type="protein sequence ID" value="ENSNMLP00000014773.1"/>
    <property type="gene ID" value="ENSNMLG00000009830.1"/>
</dbReference>
<dbReference type="InterPro" id="IPR050143">
    <property type="entry name" value="TRIM/RBCC"/>
</dbReference>
<feature type="domain" description="B30.2/SPRY" evidence="11">
    <location>
        <begin position="366"/>
        <end position="556"/>
    </location>
</feature>
<dbReference type="SUPFAM" id="SSF49899">
    <property type="entry name" value="Concanavalin A-like lectins/glucanases"/>
    <property type="match status" value="1"/>
</dbReference>
<evidence type="ECO:0000256" key="8">
    <source>
        <dbReference type="SAM" id="Coils"/>
    </source>
</evidence>
<keyword evidence="5 7" id="KW-0863">Zinc-finger</keyword>
<protein>
    <recommendedName>
        <fullName evidence="14">E3 ubiquitin-protein ligase TRIM39-like</fullName>
    </recommendedName>
</protein>
<dbReference type="PROSITE" id="PS00518">
    <property type="entry name" value="ZF_RING_1"/>
    <property type="match status" value="1"/>
</dbReference>
<dbReference type="InterPro" id="IPR001870">
    <property type="entry name" value="B30.2/SPRY"/>
</dbReference>
<comment type="similarity">
    <text evidence="2">Belongs to the TRIM/RBCC family.</text>
</comment>
<dbReference type="SMART" id="SM00589">
    <property type="entry name" value="PRY"/>
    <property type="match status" value="1"/>
</dbReference>
<name>A0A8C6T3C4_9GOBI</name>
<proteinExistence type="inferred from homology"/>
<dbReference type="SMART" id="SM00336">
    <property type="entry name" value="BBOX"/>
    <property type="match status" value="1"/>
</dbReference>
<dbReference type="InterPro" id="IPR013083">
    <property type="entry name" value="Znf_RING/FYVE/PHD"/>
</dbReference>
<dbReference type="InterPro" id="IPR001841">
    <property type="entry name" value="Znf_RING"/>
</dbReference>
<evidence type="ECO:0000313" key="13">
    <source>
        <dbReference type="Proteomes" id="UP000694523"/>
    </source>
</evidence>
<sequence length="558" mass="64773">MASRLEQDLTCSICCELFRDPVVLICSHSFCKVCLENWWKDKPLKTCPVCKSKIYMDPPLNLALRNLVETFTEERRQTSPSPAQPECSLHSKKLRLFCEDHQDLICVICRDSRTHKDHSFRPIEEAAQELREQLRRDLTPLQENLKVRDLTPLQENLKVRDLTPLQENLKVRDLTPLQENLKVRDLTPLQENLKVRDLTPLQENLKVRDLTPLQENLKVRDLTPLQENLKVRDLTPLQGNLKVLARSRAQLEFSEAHITAQARRAQTQIRAQFEKLHQFLREEEESRMKALREEEEQKTQRMKDMMAAVSRDMEAVSQSVSETEELLRAADASFLLQYKTAAKRLQQRPLVEEMGPGALIDQAKHLGNLGFNIWRNMQSLVQFYPVILDPNTAGLYVVVSEDLSSVRQGEEQEVPQNPERRGYYYDVLGSERFVSGTHSWDVEVGETEDWDVGVREFVQGRDGTEERLWFICFFDGIYSAYSPSDRFSGKRLSVKKKLQRVRVKLDFDTKTLTFTDLDTNTDLLTFTESFPEGLRPHLYTVDEDVPLKILPRNITVTE</sequence>
<evidence type="ECO:0000256" key="3">
    <source>
        <dbReference type="ARBA" id="ARBA00022490"/>
    </source>
</evidence>
<dbReference type="InterPro" id="IPR013320">
    <property type="entry name" value="ConA-like_dom_sf"/>
</dbReference>
<feature type="coiled-coil region" evidence="8">
    <location>
        <begin position="280"/>
        <end position="308"/>
    </location>
</feature>
<dbReference type="Gene3D" id="3.30.160.60">
    <property type="entry name" value="Classic Zinc Finger"/>
    <property type="match status" value="1"/>
</dbReference>
<dbReference type="SMART" id="SM00184">
    <property type="entry name" value="RING"/>
    <property type="match status" value="1"/>
</dbReference>
<accession>A0A8C6T3C4</accession>
<dbReference type="Gene3D" id="3.30.40.10">
    <property type="entry name" value="Zinc/RING finger domain, C3HC4 (zinc finger)"/>
    <property type="match status" value="1"/>
</dbReference>
<dbReference type="InterPro" id="IPR006574">
    <property type="entry name" value="PRY"/>
</dbReference>
<reference evidence="12" key="1">
    <citation type="submission" date="2025-08" db="UniProtKB">
        <authorList>
            <consortium name="Ensembl"/>
        </authorList>
    </citation>
    <scope>IDENTIFICATION</scope>
</reference>
<dbReference type="AlphaFoldDB" id="A0A8C6T3C4"/>
<keyword evidence="8" id="KW-0175">Coiled coil</keyword>
<dbReference type="PANTHER" id="PTHR24103">
    <property type="entry name" value="E3 UBIQUITIN-PROTEIN LIGASE TRIM"/>
    <property type="match status" value="1"/>
</dbReference>
<dbReference type="Pfam" id="PF00097">
    <property type="entry name" value="zf-C3HC4"/>
    <property type="match status" value="1"/>
</dbReference>
<comment type="subcellular location">
    <subcellularLocation>
        <location evidence="1">Cytoplasm</location>
    </subcellularLocation>
</comment>
<dbReference type="InterPro" id="IPR017907">
    <property type="entry name" value="Znf_RING_CS"/>
</dbReference>
<evidence type="ECO:0000256" key="2">
    <source>
        <dbReference type="ARBA" id="ARBA00008518"/>
    </source>
</evidence>
<dbReference type="Gene3D" id="2.60.120.920">
    <property type="match status" value="1"/>
</dbReference>
<dbReference type="InterPro" id="IPR043136">
    <property type="entry name" value="B30.2/SPRY_sf"/>
</dbReference>
<feature type="domain" description="B box-type" evidence="10">
    <location>
        <begin position="87"/>
        <end position="123"/>
    </location>
</feature>
<keyword evidence="6" id="KW-0862">Zinc</keyword>
<dbReference type="GO" id="GO:0008270">
    <property type="term" value="F:zinc ion binding"/>
    <property type="evidence" value="ECO:0007669"/>
    <property type="project" value="UniProtKB-KW"/>
</dbReference>
<reference evidence="12" key="2">
    <citation type="submission" date="2025-09" db="UniProtKB">
        <authorList>
            <consortium name="Ensembl"/>
        </authorList>
    </citation>
    <scope>IDENTIFICATION</scope>
</reference>
<keyword evidence="4" id="KW-0479">Metal-binding</keyword>
<evidence type="ECO:0000313" key="12">
    <source>
        <dbReference type="Ensembl" id="ENSNMLP00000014773.1"/>
    </source>
</evidence>
<dbReference type="SUPFAM" id="SSF57845">
    <property type="entry name" value="B-box zinc-binding domain"/>
    <property type="match status" value="1"/>
</dbReference>
<evidence type="ECO:0000256" key="4">
    <source>
        <dbReference type="ARBA" id="ARBA00022723"/>
    </source>
</evidence>
<dbReference type="Pfam" id="PF13765">
    <property type="entry name" value="PRY"/>
    <property type="match status" value="1"/>
</dbReference>
<evidence type="ECO:0000256" key="5">
    <source>
        <dbReference type="ARBA" id="ARBA00022771"/>
    </source>
</evidence>
<feature type="domain" description="RING-type" evidence="9">
    <location>
        <begin position="11"/>
        <end position="51"/>
    </location>
</feature>
<dbReference type="PROSITE" id="PS50188">
    <property type="entry name" value="B302_SPRY"/>
    <property type="match status" value="1"/>
</dbReference>
<evidence type="ECO:0000259" key="11">
    <source>
        <dbReference type="PROSITE" id="PS50188"/>
    </source>
</evidence>
<evidence type="ECO:0008006" key="14">
    <source>
        <dbReference type="Google" id="ProtNLM"/>
    </source>
</evidence>
<evidence type="ECO:0000256" key="1">
    <source>
        <dbReference type="ARBA" id="ARBA00004496"/>
    </source>
</evidence>
<evidence type="ECO:0000259" key="10">
    <source>
        <dbReference type="PROSITE" id="PS50119"/>
    </source>
</evidence>
<keyword evidence="13" id="KW-1185">Reference proteome</keyword>
<dbReference type="InterPro" id="IPR003879">
    <property type="entry name" value="Butyrophylin_SPRY"/>
</dbReference>
<dbReference type="Pfam" id="PF00643">
    <property type="entry name" value="zf-B_box"/>
    <property type="match status" value="1"/>
</dbReference>
<evidence type="ECO:0000256" key="6">
    <source>
        <dbReference type="ARBA" id="ARBA00022833"/>
    </source>
</evidence>
<dbReference type="PROSITE" id="PS50089">
    <property type="entry name" value="ZF_RING_2"/>
    <property type="match status" value="1"/>
</dbReference>
<dbReference type="InterPro" id="IPR018957">
    <property type="entry name" value="Znf_C3HC4_RING-type"/>
</dbReference>
<organism evidence="12 13">
    <name type="scientific">Neogobius melanostomus</name>
    <name type="common">round goby</name>
    <dbReference type="NCBI Taxonomy" id="47308"/>
    <lineage>
        <taxon>Eukaryota</taxon>
        <taxon>Metazoa</taxon>
        <taxon>Chordata</taxon>
        <taxon>Craniata</taxon>
        <taxon>Vertebrata</taxon>
        <taxon>Euteleostomi</taxon>
        <taxon>Actinopterygii</taxon>
        <taxon>Neopterygii</taxon>
        <taxon>Teleostei</taxon>
        <taxon>Neoteleostei</taxon>
        <taxon>Acanthomorphata</taxon>
        <taxon>Gobiaria</taxon>
        <taxon>Gobiiformes</taxon>
        <taxon>Gobioidei</taxon>
        <taxon>Gobiidae</taxon>
        <taxon>Benthophilinae</taxon>
        <taxon>Neogobiini</taxon>
        <taxon>Neogobius</taxon>
    </lineage>
</organism>
<dbReference type="PROSITE" id="PS50119">
    <property type="entry name" value="ZF_BBOX"/>
    <property type="match status" value="1"/>
</dbReference>
<dbReference type="SUPFAM" id="SSF57850">
    <property type="entry name" value="RING/U-box"/>
    <property type="match status" value="1"/>
</dbReference>
<dbReference type="InterPro" id="IPR000315">
    <property type="entry name" value="Znf_B-box"/>
</dbReference>
<dbReference type="PRINTS" id="PR01407">
    <property type="entry name" value="BUTYPHLNCDUF"/>
</dbReference>
<dbReference type="GO" id="GO:0005737">
    <property type="term" value="C:cytoplasm"/>
    <property type="evidence" value="ECO:0007669"/>
    <property type="project" value="UniProtKB-SubCell"/>
</dbReference>
<evidence type="ECO:0000259" key="9">
    <source>
        <dbReference type="PROSITE" id="PS50089"/>
    </source>
</evidence>
<evidence type="ECO:0000256" key="7">
    <source>
        <dbReference type="PROSITE-ProRule" id="PRU00024"/>
    </source>
</evidence>